<name>A0ABP8PLS6_9MICO</name>
<proteinExistence type="predicted"/>
<reference evidence="2" key="1">
    <citation type="journal article" date="2019" name="Int. J. Syst. Evol. Microbiol.">
        <title>The Global Catalogue of Microorganisms (GCM) 10K type strain sequencing project: providing services to taxonomists for standard genome sequencing and annotation.</title>
        <authorList>
            <consortium name="The Broad Institute Genomics Platform"/>
            <consortium name="The Broad Institute Genome Sequencing Center for Infectious Disease"/>
            <person name="Wu L."/>
            <person name="Ma J."/>
        </authorList>
    </citation>
    <scope>NUCLEOTIDE SEQUENCE [LARGE SCALE GENOMIC DNA]</scope>
    <source>
        <strain evidence="2">JCM 17839</strain>
    </source>
</reference>
<evidence type="ECO:0000313" key="1">
    <source>
        <dbReference type="EMBL" id="GAA4488036.1"/>
    </source>
</evidence>
<organism evidence="1 2">
    <name type="scientific">Microbacterium panaciterrae</name>
    <dbReference type="NCBI Taxonomy" id="985759"/>
    <lineage>
        <taxon>Bacteria</taxon>
        <taxon>Bacillati</taxon>
        <taxon>Actinomycetota</taxon>
        <taxon>Actinomycetes</taxon>
        <taxon>Micrococcales</taxon>
        <taxon>Microbacteriaceae</taxon>
        <taxon>Microbacterium</taxon>
    </lineage>
</organism>
<gene>
    <name evidence="1" type="ORF">GCM10023171_26820</name>
</gene>
<evidence type="ECO:0000313" key="2">
    <source>
        <dbReference type="Proteomes" id="UP001500731"/>
    </source>
</evidence>
<protein>
    <submittedName>
        <fullName evidence="1">Uncharacterized protein</fullName>
    </submittedName>
</protein>
<accession>A0ABP8PLS6</accession>
<comment type="caution">
    <text evidence="1">The sequence shown here is derived from an EMBL/GenBank/DDBJ whole genome shotgun (WGS) entry which is preliminary data.</text>
</comment>
<dbReference type="Proteomes" id="UP001500731">
    <property type="component" value="Unassembled WGS sequence"/>
</dbReference>
<dbReference type="EMBL" id="BAABGP010000018">
    <property type="protein sequence ID" value="GAA4488036.1"/>
    <property type="molecule type" value="Genomic_DNA"/>
</dbReference>
<sequence length="253" mass="28612">MTKRVFAPLAFFSFVRLEDRALHTSYNRWHQLDHRPENLALPGVAWGDRWEIRQDHAALVDGALKADVDFVAMYWFREPVDQSVQAWDALGEASFQWGRGPLIPGIRRPMLAFFRPVKGYCAPRALVAPEVLPYRPNRGVHVTVTRFDDPHASEAHEAHRYEDQTLIPALLEVDGVAGAWTFSYSHPQRHSSLPFDESPADQPGSIRIRLVYLEDDPAVVAPKLRAVQEQAPPVAGQLVLSAPVSTIIPWQDW</sequence>
<keyword evidence="2" id="KW-1185">Reference proteome</keyword>